<reference evidence="6" key="16">
    <citation type="submission" date="2020-09" db="EMBL/GenBank/DDBJ databases">
        <authorList>
            <consortium name="NCBI Pathogen Detection Project"/>
        </authorList>
    </citation>
    <scope>NUCLEOTIDE SEQUENCE</scope>
    <source>
        <strain evidence="6">489-16</strain>
    </source>
</reference>
<dbReference type="Proteomes" id="UP000277930">
    <property type="component" value="Chromosome 1"/>
</dbReference>
<proteinExistence type="predicted"/>
<reference evidence="6" key="2">
    <citation type="journal article" date="2018" name="Genome Biol.">
        <title>SKESA: strategic k-mer extension for scrupulous assemblies.</title>
        <authorList>
            <person name="Souvorov A."/>
            <person name="Agarwala R."/>
            <person name="Lipman D.J."/>
        </authorList>
    </citation>
    <scope>NUCLEOTIDE SEQUENCE</scope>
    <source>
        <strain evidence="6">489-16</strain>
    </source>
</reference>
<dbReference type="CDD" id="cd08054">
    <property type="entry name" value="gp6"/>
    <property type="match status" value="1"/>
</dbReference>
<evidence type="ECO:0000313" key="18">
    <source>
        <dbReference type="EMBL" id="MWU33275.1"/>
    </source>
</evidence>
<evidence type="ECO:0000313" key="28">
    <source>
        <dbReference type="EMBL" id="VED36676.1"/>
    </source>
</evidence>
<dbReference type="Proteomes" id="UP000460654">
    <property type="component" value="Unassembled WGS sequence"/>
</dbReference>
<evidence type="ECO:0000313" key="29">
    <source>
        <dbReference type="EMBL" id="VFS40476.1"/>
    </source>
</evidence>
<dbReference type="Proteomes" id="UP000581425">
    <property type="component" value="Unassembled WGS sequence"/>
</dbReference>
<evidence type="ECO:0000313" key="10">
    <source>
        <dbReference type="EMBL" id="MDA4181782.1"/>
    </source>
</evidence>
<dbReference type="Proteomes" id="UP000321295">
    <property type="component" value="Unassembled WGS sequence"/>
</dbReference>
<evidence type="ECO:0000313" key="35">
    <source>
        <dbReference type="Proteomes" id="UP000277930"/>
    </source>
</evidence>
<evidence type="ECO:0000313" key="32">
    <source>
        <dbReference type="Proteomes" id="UP000253687"/>
    </source>
</evidence>
<evidence type="ECO:0000313" key="37">
    <source>
        <dbReference type="Proteomes" id="UP000372890"/>
    </source>
</evidence>
<evidence type="ECO:0000313" key="12">
    <source>
        <dbReference type="EMBL" id="MDO2573466.1"/>
    </source>
</evidence>
<dbReference type="InterPro" id="IPR021146">
    <property type="entry name" value="Phage_gp6-like_head-tail"/>
</dbReference>
<dbReference type="Proteomes" id="UP001173661">
    <property type="component" value="Unassembled WGS sequence"/>
</dbReference>
<dbReference type="EMBL" id="JANIDP010000151">
    <property type="protein sequence ID" value="MDR6049126.1"/>
    <property type="molecule type" value="Genomic_DNA"/>
</dbReference>
<gene>
    <name evidence="5" type="ORF">A2J79_004601</name>
    <name evidence="20" type="ORF">AWP47_28815</name>
    <name evidence="26" type="ORF">D4N09_22580</name>
    <name evidence="1" type="ORF">D9J61_21000</name>
    <name evidence="21" type="ORF">DNQ45_28165</name>
    <name evidence="23" type="ORF">DTL43_18135</name>
    <name evidence="22" type="ORF">FOI11_012210</name>
    <name evidence="7" type="ORF">FOI11_07835</name>
    <name evidence="25" type="ORF">FV293_18175</name>
    <name evidence="2" type="ORF">FZU14_26175</name>
    <name evidence="3" type="ORF">GAI89_00080</name>
    <name evidence="4" type="ORF">GAJ12_26845</name>
    <name evidence="18" type="ORF">GP944_21445</name>
    <name evidence="17" type="ORF">GP965_02500</name>
    <name evidence="16" type="ORF">GP979_06400</name>
    <name evidence="15" type="ORF">GQM04_03010</name>
    <name evidence="14" type="ORF">GQM13_21990</name>
    <name evidence="19" type="ORF">GRW24_01735</name>
    <name evidence="8" type="ORF">HV209_02220</name>
    <name evidence="6" type="ORF">IFC14_004054</name>
    <name evidence="24" type="ORF">NCTC10082_00553</name>
    <name evidence="29" type="ORF">NCTC9001_06515</name>
    <name evidence="27" type="ORF">NCTC9044_04013</name>
    <name evidence="28" type="ORF">NCTC9702_03965</name>
    <name evidence="13" type="ORF">NQD80_25880</name>
    <name evidence="10" type="ORF">NY836_31470</name>
    <name evidence="9" type="ORF">OFN31_23250</name>
    <name evidence="12" type="ORF">Q2V20_04725</name>
    <name evidence="11" type="ORF">QO046_25360</name>
</gene>
<evidence type="ECO:0000313" key="1">
    <source>
        <dbReference type="EMBL" id="EAC1534475.1"/>
    </source>
</evidence>
<reference evidence="24 33" key="4">
    <citation type="submission" date="2018-06" db="EMBL/GenBank/DDBJ databases">
        <authorList>
            <consortium name="Pathogen Informatics"/>
            <person name="Doyle S."/>
        </authorList>
    </citation>
    <scope>NUCLEOTIDE SEQUENCE [LARGE SCALE GENOMIC DNA]</scope>
    <source>
        <strain evidence="24 33">NCTC10082</strain>
    </source>
</reference>
<dbReference type="EMBL" id="JABXPW010000001">
    <property type="protein sequence ID" value="MBA7717434.1"/>
    <property type="molecule type" value="Genomic_DNA"/>
</dbReference>
<dbReference type="EMBL" id="AASWKH010000001">
    <property type="protein sequence ID" value="EFH6093062.1"/>
    <property type="molecule type" value="Genomic_DNA"/>
</dbReference>
<dbReference type="Proteomes" id="UP000581425">
    <property type="component" value="Chromosome"/>
</dbReference>
<dbReference type="EMBL" id="AASKVF010000069">
    <property type="protein sequence ID" value="EFD6887589.1"/>
    <property type="molecule type" value="Genomic_DNA"/>
</dbReference>
<evidence type="ECO:0000313" key="46">
    <source>
        <dbReference type="Proteomes" id="UP000531463"/>
    </source>
</evidence>
<dbReference type="Proteomes" id="UP000249482">
    <property type="component" value="Unassembled WGS sequence"/>
</dbReference>
<evidence type="ECO:0000313" key="30">
    <source>
        <dbReference type="Proteomes" id="UP000185794"/>
    </source>
</evidence>
<dbReference type="Proteomes" id="UP000255164">
    <property type="component" value="Unassembled WGS sequence"/>
</dbReference>
<evidence type="ECO:0000313" key="20">
    <source>
        <dbReference type="EMBL" id="OKV04125.1"/>
    </source>
</evidence>
<evidence type="ECO:0000313" key="4">
    <source>
        <dbReference type="EMBL" id="EFH6168602.1"/>
    </source>
</evidence>
<evidence type="ECO:0000313" key="49">
    <source>
        <dbReference type="Proteomes" id="UP000581425"/>
    </source>
</evidence>
<reference evidence="26 43" key="6">
    <citation type="submission" date="2018-09" db="EMBL/GenBank/DDBJ databases">
        <title>Persistent metagenomic signatures of early life antibiotic treatment in the infant gut microbiota and resistome.</title>
        <authorList>
            <person name="Gasparrini A.J."/>
        </authorList>
    </citation>
    <scope>NUCLEOTIDE SEQUENCE [LARGE SCALE GENOMIC DNA]</scope>
    <source>
        <strain evidence="26 43">T0181B.E-10</strain>
    </source>
</reference>
<dbReference type="EMBL" id="JAUKXU010000003">
    <property type="protein sequence ID" value="MDO2573466.1"/>
    <property type="molecule type" value="Genomic_DNA"/>
</dbReference>
<reference evidence="34 35" key="7">
    <citation type="submission" date="2018-12" db="EMBL/GenBank/DDBJ databases">
        <authorList>
            <consortium name="Pathogen Informatics"/>
        </authorList>
    </citation>
    <scope>NUCLEOTIDE SEQUENCE [LARGE SCALE GENOMIC DNA]</scope>
    <source>
        <strain evidence="29 37">NCTC9001</strain>
        <strain evidence="27 34">NCTC9044</strain>
        <strain evidence="28 35">NCTC9702</strain>
    </source>
</reference>
<dbReference type="Proteomes" id="UP000441160">
    <property type="component" value="Unassembled WGS sequence"/>
</dbReference>
<reference evidence="10" key="19">
    <citation type="submission" date="2022-08" db="EMBL/GenBank/DDBJ databases">
        <title>Genome sequencing of human pathogens.</title>
        <authorList>
            <person name="Cao X."/>
        </authorList>
    </citation>
    <scope>NUCLEOTIDE SEQUENCE</scope>
    <source>
        <strain evidence="10">EC16126</strain>
    </source>
</reference>
<dbReference type="EMBL" id="UFZA01000001">
    <property type="protein sequence ID" value="STE02260.1"/>
    <property type="molecule type" value="Genomic_DNA"/>
</dbReference>
<accession>A0A024L3U4</accession>
<dbReference type="AlphaFoldDB" id="A0A024L3U4"/>
<evidence type="ECO:0000313" key="31">
    <source>
        <dbReference type="Proteomes" id="UP000249482"/>
    </source>
</evidence>
<reference evidence="9" key="21">
    <citation type="submission" date="2023-06" db="EMBL/GenBank/DDBJ databases">
        <title>Deciphering the underlying mechanisms mediating the transmission of blaNDM gene from human to animals in China.</title>
        <authorList>
            <person name="Chen K."/>
            <person name="Chen S."/>
        </authorList>
    </citation>
    <scope>NUCLEOTIDE SEQUENCE</scope>
    <source>
        <strain evidence="9">1199</strain>
    </source>
</reference>
<dbReference type="EMBL" id="DABUHV010000027">
    <property type="protein sequence ID" value="HAN4355551.1"/>
    <property type="molecule type" value="Genomic_DNA"/>
</dbReference>
<dbReference type="EMBL" id="WTRC01000014">
    <property type="protein sequence ID" value="MWT19817.1"/>
    <property type="molecule type" value="Genomic_DNA"/>
</dbReference>
<dbReference type="EMBL" id="LR134238">
    <property type="protein sequence ID" value="VED13144.1"/>
    <property type="molecule type" value="Genomic_DNA"/>
</dbReference>
<reference evidence="5" key="13">
    <citation type="submission" date="2020-02" db="EMBL/GenBank/DDBJ databases">
        <authorList>
            <person name="Ashton P.M."/>
            <person name="Dallman T."/>
            <person name="Nair S."/>
            <person name="De Pinna E."/>
            <person name="Peters T."/>
            <person name="Grant K."/>
        </authorList>
    </citation>
    <scope>NUCLEOTIDE SEQUENCE</scope>
    <source>
        <strain evidence="5">93335</strain>
    </source>
</reference>
<evidence type="ECO:0000313" key="33">
    <source>
        <dbReference type="Proteomes" id="UP000255164"/>
    </source>
</evidence>
<reference evidence="40 41" key="12">
    <citation type="submission" date="2019-12" db="EMBL/GenBank/DDBJ databases">
        <title>Enteriobacteria Tanzani isolates_8377-8380.</title>
        <authorList>
            <person name="Subbiah M."/>
            <person name="Call D."/>
        </authorList>
    </citation>
    <scope>NUCLEOTIDE SEQUENCE [LARGE SCALE GENOMIC DNA]</scope>
    <source>
        <strain evidence="18 41">8378wB3</strain>
        <strain evidence="17 44">8378wH8</strain>
        <strain evidence="16 40">8379wE6</strain>
    </source>
</reference>
<evidence type="ECO:0000313" key="22">
    <source>
        <dbReference type="EMBL" id="QOY29239.1"/>
    </source>
</evidence>
<dbReference type="Proteomes" id="UP001208624">
    <property type="component" value="Unassembled WGS sequence"/>
</dbReference>
<dbReference type="Proteomes" id="UP000462410">
    <property type="component" value="Unassembled WGS sequence"/>
</dbReference>
<evidence type="ECO:0000313" key="48">
    <source>
        <dbReference type="Proteomes" id="UP000537181"/>
    </source>
</evidence>
<evidence type="ECO:0000313" key="23">
    <source>
        <dbReference type="EMBL" id="RDA36166.1"/>
    </source>
</evidence>
<dbReference type="EMBL" id="AAAGZE010000072">
    <property type="protein sequence ID" value="EAC1534475.1"/>
    <property type="molecule type" value="Genomic_DNA"/>
</dbReference>
<evidence type="ECO:0000313" key="7">
    <source>
        <dbReference type="EMBL" id="MBA6239914.1"/>
    </source>
</evidence>
<evidence type="ECO:0000313" key="38">
    <source>
        <dbReference type="Proteomes" id="UP000382540"/>
    </source>
</evidence>
<reference evidence="39 45" key="10">
    <citation type="submission" date="2019-12" db="EMBL/GenBank/DDBJ databases">
        <title>Enteriobacteria Tanzani isolates_10432.</title>
        <authorList>
            <person name="Subbiah M."/>
            <person name="Call D."/>
        </authorList>
    </citation>
    <scope>NUCLEOTIDE SEQUENCE [LARGE SCALE GENOMIC DNA]</scope>
    <source>
        <strain evidence="15 45">10432wF6</strain>
        <strain evidence="14 39">10432wG7</strain>
    </source>
</reference>
<dbReference type="EMBL" id="CAADIS010000005">
    <property type="protein sequence ID" value="VFS40476.1"/>
    <property type="molecule type" value="Genomic_DNA"/>
</dbReference>
<evidence type="ECO:0000313" key="47">
    <source>
        <dbReference type="Proteomes" id="UP000531962"/>
    </source>
</evidence>
<evidence type="ECO:0000313" key="6">
    <source>
        <dbReference type="EMBL" id="HAN4355551.1"/>
    </source>
</evidence>
<reference evidence="7 49" key="15">
    <citation type="submission" date="2020-07" db="EMBL/GenBank/DDBJ databases">
        <title>Analysis of Genomes of Bacterial Isolates from Lameness Outbreaks in Broilers.</title>
        <authorList>
            <person name="Ekesi N.S."/>
            <person name="Alrubaye A."/>
            <person name="Rhoads D."/>
        </authorList>
    </citation>
    <scope>NUCLEOTIDE SEQUENCE [LARGE SCALE GENOMIC DNA]</scope>
    <source>
        <strain evidence="7 49">1409</strain>
    </source>
</reference>
<evidence type="ECO:0000313" key="2">
    <source>
        <dbReference type="EMBL" id="EFD6887589.1"/>
    </source>
</evidence>
<evidence type="ECO:0000313" key="27">
    <source>
        <dbReference type="EMBL" id="VED13144.1"/>
    </source>
</evidence>
<dbReference type="GeneID" id="75169543"/>
<evidence type="ECO:0000313" key="42">
    <source>
        <dbReference type="Proteomes" id="UP000447081"/>
    </source>
</evidence>
<evidence type="ECO:0000313" key="17">
    <source>
        <dbReference type="EMBL" id="MWT19817.1"/>
    </source>
</evidence>
<dbReference type="Proteomes" id="UP000531463">
    <property type="component" value="Unassembled WGS sequence"/>
</dbReference>
<organism evidence="2 47">
    <name type="scientific">Escherichia coli</name>
    <dbReference type="NCBI Taxonomy" id="562"/>
    <lineage>
        <taxon>Bacteria</taxon>
        <taxon>Pseudomonadati</taxon>
        <taxon>Pseudomonadota</taxon>
        <taxon>Gammaproteobacteria</taxon>
        <taxon>Enterobacterales</taxon>
        <taxon>Enterobacteriaceae</taxon>
        <taxon>Escherichia</taxon>
    </lineage>
</organism>
<dbReference type="Gene3D" id="1.10.3230.30">
    <property type="entry name" value="Phage gp6-like head-tail connector protein"/>
    <property type="match status" value="1"/>
</dbReference>
<evidence type="ECO:0000313" key="3">
    <source>
        <dbReference type="EMBL" id="EFH6093062.1"/>
    </source>
</evidence>
<dbReference type="Proteomes" id="UP000271797">
    <property type="component" value="Chromosome"/>
</dbReference>
<dbReference type="RefSeq" id="WP_000927711.1">
    <property type="nucleotide sequence ID" value="NZ_AP019675.1"/>
</dbReference>
<evidence type="ECO:0000313" key="44">
    <source>
        <dbReference type="Proteomes" id="UP000462410"/>
    </source>
</evidence>
<dbReference type="Proteomes" id="UP000531962">
    <property type="component" value="Unassembled WGS sequence"/>
</dbReference>
<evidence type="ECO:0000313" key="21">
    <source>
        <dbReference type="EMBL" id="PZT60896.1"/>
    </source>
</evidence>
<dbReference type="Proteomes" id="UP000436482">
    <property type="component" value="Unassembled WGS sequence"/>
</dbReference>
<dbReference type="EMBL" id="JAOVKC010000044">
    <property type="protein sequence ID" value="MCV5624640.1"/>
    <property type="molecule type" value="Genomic_DNA"/>
</dbReference>
<dbReference type="EMBL" id="JANWOR010000908">
    <property type="protein sequence ID" value="MDA4181782.1"/>
    <property type="molecule type" value="Genomic_DNA"/>
</dbReference>
<sequence>MLLTMEEIKAQLRLDEDFDADDRHLQLLACAAQKRTETYLNRKLYAPDETIPDSDPDGLHLPDDIRLGMLMLISHFYENRSSVTEVEKLDMPQSFGWLVGPYRYFPQ</sequence>
<dbReference type="Proteomes" id="UP000537181">
    <property type="component" value="Unassembled WGS sequence"/>
</dbReference>
<dbReference type="EMBL" id="VRXD01000027">
    <property type="protein sequence ID" value="TXQ32303.1"/>
    <property type="molecule type" value="Genomic_DNA"/>
</dbReference>
<dbReference type="InterPro" id="IPR006450">
    <property type="entry name" value="Phage_HK97_gp6-like"/>
</dbReference>
<evidence type="ECO:0000313" key="19">
    <source>
        <dbReference type="EMBL" id="MXJ07216.1"/>
    </source>
</evidence>
<dbReference type="EMBL" id="QOGZ01000022">
    <property type="protein sequence ID" value="RDA36166.1"/>
    <property type="molecule type" value="Genomic_DNA"/>
</dbReference>
<dbReference type="Proteomes" id="UP000430081">
    <property type="component" value="Unassembled WGS sequence"/>
</dbReference>
<dbReference type="Proteomes" id="UP000859822">
    <property type="component" value="Unassembled WGS sequence"/>
</dbReference>
<dbReference type="EMBL" id="WTRX01000052">
    <property type="protein sequence ID" value="MWU33275.1"/>
    <property type="molecule type" value="Genomic_DNA"/>
</dbReference>
<dbReference type="Proteomes" id="UP001211064">
    <property type="component" value="Unassembled WGS sequence"/>
</dbReference>
<evidence type="ECO:0000313" key="25">
    <source>
        <dbReference type="EMBL" id="TXQ32303.1"/>
    </source>
</evidence>
<dbReference type="EMBL" id="WUIG01000008">
    <property type="protein sequence ID" value="MXJ07216.1"/>
    <property type="molecule type" value="Genomic_DNA"/>
</dbReference>
<dbReference type="Proteomes" id="UP000711811">
    <property type="component" value="Unassembled WGS sequence"/>
</dbReference>
<evidence type="ECO:0000313" key="8">
    <source>
        <dbReference type="EMBL" id="MBA7717434.1"/>
    </source>
</evidence>
<dbReference type="EMBL" id="WTMQ01000010">
    <property type="protein sequence ID" value="MWL06090.1"/>
    <property type="molecule type" value="Genomic_DNA"/>
</dbReference>
<dbReference type="Proteomes" id="UP000487258">
    <property type="component" value="Unassembled WGS sequence"/>
</dbReference>
<evidence type="ECO:0000313" key="26">
    <source>
        <dbReference type="EMBL" id="TXU30996.1"/>
    </source>
</evidence>
<evidence type="ECO:0000313" key="11">
    <source>
        <dbReference type="EMBL" id="MDK2697600.1"/>
    </source>
</evidence>
<dbReference type="EMBL" id="QKWZ01001066">
    <property type="protein sequence ID" value="PZT60896.1"/>
    <property type="molecule type" value="Genomic_DNA"/>
</dbReference>
<evidence type="ECO:0000313" key="24">
    <source>
        <dbReference type="EMBL" id="STE02260.1"/>
    </source>
</evidence>
<dbReference type="Proteomes" id="UP001223829">
    <property type="component" value="Unassembled WGS sequence"/>
</dbReference>
<evidence type="ECO:0000313" key="40">
    <source>
        <dbReference type="Proteomes" id="UP000436482"/>
    </source>
</evidence>
<dbReference type="EMBL" id="LRKC01000174">
    <property type="protein sequence ID" value="OKV04125.1"/>
    <property type="molecule type" value="Genomic_DNA"/>
</dbReference>
<dbReference type="EMBL" id="WTQQ01000052">
    <property type="protein sequence ID" value="MWR87939.1"/>
    <property type="molecule type" value="Genomic_DNA"/>
</dbReference>
<evidence type="ECO:0000313" key="15">
    <source>
        <dbReference type="EMBL" id="MWL44522.1"/>
    </source>
</evidence>
<reference evidence="8" key="14">
    <citation type="submission" date="2020-06" db="EMBL/GenBank/DDBJ databases">
        <title>REHAB project genomes.</title>
        <authorList>
            <person name="Shaw L.P."/>
        </authorList>
    </citation>
    <scope>NUCLEOTIDE SEQUENCE</scope>
    <source>
        <strain evidence="8">RHBSTW-00474</strain>
    </source>
</reference>
<evidence type="ECO:0000313" key="14">
    <source>
        <dbReference type="EMBL" id="MWL06090.1"/>
    </source>
</evidence>
<dbReference type="EMBL" id="JACGTG010000001">
    <property type="protein sequence ID" value="MBA6239914.1"/>
    <property type="molecule type" value="Genomic_DNA"/>
</dbReference>
<dbReference type="Proteomes" id="UP001247581">
    <property type="component" value="Unassembled WGS sequence"/>
</dbReference>
<evidence type="ECO:0000313" key="45">
    <source>
        <dbReference type="Proteomes" id="UP000487258"/>
    </source>
</evidence>
<dbReference type="EMBL" id="AASWKX010000090">
    <property type="protein sequence ID" value="EFH6168602.1"/>
    <property type="molecule type" value="Genomic_DNA"/>
</dbReference>
<evidence type="ECO:0000313" key="41">
    <source>
        <dbReference type="Proteomes" id="UP000441160"/>
    </source>
</evidence>
<reference evidence="22 49" key="17">
    <citation type="submission" date="2020-10" db="EMBL/GenBank/DDBJ databases">
        <title>Analysis of Genomes of Bacterial Isolates from Lameness Outbreaks in Broilers.</title>
        <authorList>
            <person name="Rhoads D."/>
            <person name="Ekesi N.S."/>
        </authorList>
    </citation>
    <scope>NUCLEOTIDE SEQUENCE [LARGE SCALE GENOMIC DNA]</scope>
    <source>
        <strain evidence="22 49">1409</strain>
    </source>
</reference>
<dbReference type="Proteomes" id="UP000622722">
    <property type="component" value="Unassembled WGS sequence"/>
</dbReference>
<reference evidence="20 30" key="1">
    <citation type="journal article" date="2017" name="Front. Cell. Infect. Microbiol.">
        <title>Chaperone-usher pili loci of human colonization factor-negative enterotoxigenic Escherichia coli.</title>
        <authorList>
            <person name="Del Canto F."/>
            <person name="Vidal R."/>
            <person name="Stine O.C."/>
            <person name="Pop M."/>
        </authorList>
    </citation>
    <scope>NUCLEOTIDE SEQUENCE [LARGE SCALE GENOMIC DNA]</scope>
    <source>
        <strain evidence="20 30">700324</strain>
    </source>
</reference>
<dbReference type="Proteomes" id="UP000253687">
    <property type="component" value="Unassembled WGS sequence"/>
</dbReference>
<protein>
    <submittedName>
        <fullName evidence="2 9">Head-tail connector protein</fullName>
    </submittedName>
    <submittedName>
        <fullName evidence="24">Phage protein</fullName>
    </submittedName>
</protein>
<dbReference type="Proteomes" id="UP000372890">
    <property type="component" value="Unassembled WGS sequence"/>
</dbReference>
<dbReference type="NCBIfam" id="TIGR01560">
    <property type="entry name" value="put_DNA_pack"/>
    <property type="match status" value="1"/>
</dbReference>
<evidence type="ECO:0000313" key="50">
    <source>
        <dbReference type="Proteomes" id="UP001247581"/>
    </source>
</evidence>
<dbReference type="EMBL" id="WTMY01000013">
    <property type="protein sequence ID" value="MWL44522.1"/>
    <property type="molecule type" value="Genomic_DNA"/>
</dbReference>
<evidence type="ECO:0000313" key="9">
    <source>
        <dbReference type="EMBL" id="MCV5624640.1"/>
    </source>
</evidence>
<evidence type="ECO:0000313" key="39">
    <source>
        <dbReference type="Proteomes" id="UP000430081"/>
    </source>
</evidence>
<reference evidence="13 50" key="18">
    <citation type="submission" date="2022-07" db="EMBL/GenBank/DDBJ databases">
        <title>The wastewater resistome of Residential Aged Care Facilities indicates a role of antimicrobial stewardship in reducing resistance.</title>
        <authorList>
            <person name="Sapula S."/>
            <person name="Hart B.J."/>
            <person name="Henrietta V."/>
            <person name="Amsalu A."/>
            <person name="Jon W."/>
            <person name="Siderius N."/>
            <person name="Nguyen L."/>
            <person name="Turnidge J."/>
            <person name="Gerber C."/>
        </authorList>
    </citation>
    <scope>NUCLEOTIDE SEQUENCE [LARGE SCALE GENOMIC DNA]</scope>
    <source>
        <strain evidence="13 50">ECA685</strain>
    </source>
</reference>
<reference evidence="21 31" key="3">
    <citation type="submission" date="2018-06" db="EMBL/GenBank/DDBJ databases">
        <title>Draft genome sequence of mcr-1-harboring Escherichia coli isolated from wound infection of a hospitalized patient, in Bolivia.</title>
        <authorList>
            <person name="Munoz M.E."/>
            <person name="Moura Q."/>
            <person name="Ventura P.R.M."/>
            <person name="Bustos L.R."/>
            <person name="Ovando B.G."/>
            <person name="Terrazas D.I.V."/>
            <person name="Yarhui N.B."/>
            <person name="Cerdeira L."/>
            <person name="Lincopan N."/>
        </authorList>
    </citation>
    <scope>NUCLEOTIDE SEQUENCE [LARGE SCALE GENOMIC DNA]</scope>
    <source>
        <strain evidence="21 31">EcMLT</strain>
    </source>
</reference>
<dbReference type="Proteomes" id="UP000185794">
    <property type="component" value="Unassembled WGS sequence"/>
</dbReference>
<dbReference type="OMA" id="QARTENF"/>
<dbReference type="EMBL" id="JASMQD010000001">
    <property type="protein sequence ID" value="MDK2697600.1"/>
    <property type="molecule type" value="Genomic_DNA"/>
</dbReference>
<dbReference type="EMBL" id="QYOH01000042">
    <property type="protein sequence ID" value="TXU30996.1"/>
    <property type="molecule type" value="Genomic_DNA"/>
</dbReference>
<evidence type="ECO:0000313" key="43">
    <source>
        <dbReference type="Proteomes" id="UP000460654"/>
    </source>
</evidence>
<reference evidence="12" key="22">
    <citation type="submission" date="2023-07" db="EMBL/GenBank/DDBJ databases">
        <title>High risk of intestinal colonization with ESBL-producing Escherichia coli among soldiers of military contingents in specific geographic regions.</title>
        <authorList>
            <person name="Literacka E."/>
        </authorList>
    </citation>
    <scope>NUCLEOTIDE SEQUENCE</scope>
    <source>
        <strain evidence="12">66</strain>
    </source>
</reference>
<evidence type="ECO:0000313" key="13">
    <source>
        <dbReference type="EMBL" id="MDR6049126.1"/>
    </source>
</evidence>
<name>A0A024L3U4_ECOLX</name>
<reference evidence="19 42" key="11">
    <citation type="submission" date="2019-12" db="EMBL/GenBank/DDBJ databases">
        <title>Enteriobacteria Tanzani isolates_10434.</title>
        <authorList>
            <person name="Subbiah M."/>
            <person name="Call D."/>
        </authorList>
    </citation>
    <scope>NUCLEOTIDE SEQUENCE [LARGE SCALE GENOMIC DNA]</scope>
    <source>
        <strain evidence="19 42">10434wG3</strain>
    </source>
</reference>
<reference evidence="2 47" key="9">
    <citation type="submission" date="2019-08" db="EMBL/GenBank/DDBJ databases">
        <authorList>
            <consortium name="NARMS: The National Antimicrobial Resistance Monitoring System"/>
        </authorList>
    </citation>
    <scope>NUCLEOTIDE SEQUENCE [LARGE SCALE GENOMIC DNA]</scope>
    <source>
        <strain evidence="2 47">19MD07CB01-EC</strain>
        <strain evidence="1 38">CVM N17EC1330</strain>
        <strain evidence="3 46">CVM N19EC0510</strain>
        <strain evidence="4 48">CVM N19EC0596</strain>
    </source>
</reference>
<dbReference type="Proteomes" id="UP000382540">
    <property type="component" value="Unassembled WGS sequence"/>
</dbReference>
<reference evidence="11" key="20">
    <citation type="submission" date="2023-05" db="EMBL/GenBank/DDBJ databases">
        <title>Efficient inhibition of multidrug-resistant Escherichia coli by a new antibiotic combination.</title>
        <authorList>
            <person name="Lin T."/>
        </authorList>
    </citation>
    <scope>NUCLEOTIDE SEQUENCE</scope>
    <source>
        <strain evidence="11">YmmD45</strain>
    </source>
</reference>
<dbReference type="Pfam" id="PF05135">
    <property type="entry name" value="Phage_connect_1"/>
    <property type="match status" value="1"/>
</dbReference>
<evidence type="ECO:0000313" key="36">
    <source>
        <dbReference type="Proteomes" id="UP000321295"/>
    </source>
</evidence>
<reference evidence="23 32" key="5">
    <citation type="submission" date="2018-07" db="EMBL/GenBank/DDBJ databases">
        <title>Whole Genome Sequence Analysis of Avian Pathogenic E. coli - An Australian Perspective.</title>
        <authorList>
            <person name="Cummins M.L."/>
            <person name="Reid C.J."/>
            <person name="Roy Chowdhury P."/>
            <person name="Bushell R."/>
            <person name="Esbert N."/>
            <person name="Tivendale K.A."/>
            <person name="Noormohammadi A.H."/>
            <person name="Islam S."/>
            <person name="Marenda M.S."/>
            <person name="Browning G.F."/>
            <person name="Markham P.F."/>
            <person name="Djordjevic S.P."/>
        </authorList>
    </citation>
    <scope>NUCLEOTIDE SEQUENCE [LARGE SCALE GENOMIC DNA]</scope>
    <source>
        <strain evidence="23 32">AVC211</strain>
    </source>
</reference>
<dbReference type="EMBL" id="CP063369">
    <property type="protein sequence ID" value="QOY29239.1"/>
    <property type="molecule type" value="Genomic_DNA"/>
</dbReference>
<evidence type="ECO:0000313" key="5">
    <source>
        <dbReference type="EMBL" id="EFJ6484181.1"/>
    </source>
</evidence>
<dbReference type="EMBL" id="LR134246">
    <property type="protein sequence ID" value="VED36676.1"/>
    <property type="molecule type" value="Genomic_DNA"/>
</dbReference>
<dbReference type="Proteomes" id="UP000447081">
    <property type="component" value="Unassembled WGS sequence"/>
</dbReference>
<dbReference type="EMBL" id="AATCLQ010000055">
    <property type="protein sequence ID" value="EFJ6484181.1"/>
    <property type="molecule type" value="Genomic_DNA"/>
</dbReference>
<reference evidence="25 36" key="8">
    <citation type="submission" date="2019-08" db="EMBL/GenBank/DDBJ databases">
        <title>Whole genome analysis of cultivated E. coli strains isolated from CD patients and healthy donors.</title>
        <authorList>
            <person name="Siniagina M.N."/>
            <person name="Markelova M.I."/>
            <person name="Laikov A.V."/>
            <person name="Boulygina E.A."/>
            <person name="Khusnutdinova D.R."/>
            <person name="Kharchenko A."/>
            <person name="Grigoryeva T.V."/>
        </authorList>
    </citation>
    <scope>NUCLEOTIDE SEQUENCE [LARGE SCALE GENOMIC DNA]</scope>
    <source>
        <strain evidence="25 36">1_45_11</strain>
    </source>
</reference>
<evidence type="ECO:0000313" key="34">
    <source>
        <dbReference type="Proteomes" id="UP000271797"/>
    </source>
</evidence>
<evidence type="ECO:0000313" key="16">
    <source>
        <dbReference type="EMBL" id="MWR87939.1"/>
    </source>
</evidence>